<name>A0ABV9VYN8_9ACTN</name>
<evidence type="ECO:0000256" key="4">
    <source>
        <dbReference type="ARBA" id="ARBA00022741"/>
    </source>
</evidence>
<dbReference type="InterPro" id="IPR002306">
    <property type="entry name" value="Trp-tRNA-ligase"/>
</dbReference>
<evidence type="ECO:0000256" key="3">
    <source>
        <dbReference type="ARBA" id="ARBA00022598"/>
    </source>
</evidence>
<dbReference type="PANTHER" id="PTHR43766:SF1">
    <property type="entry name" value="TRYPTOPHAN--TRNA LIGASE, MITOCHONDRIAL"/>
    <property type="match status" value="1"/>
</dbReference>
<keyword evidence="5 9" id="KW-0067">ATP-binding</keyword>
<keyword evidence="3 9" id="KW-0436">Ligase</keyword>
<dbReference type="Gene3D" id="3.40.50.620">
    <property type="entry name" value="HUPs"/>
    <property type="match status" value="1"/>
</dbReference>
<evidence type="ECO:0000313" key="12">
    <source>
        <dbReference type="Proteomes" id="UP001595912"/>
    </source>
</evidence>
<dbReference type="Pfam" id="PF00579">
    <property type="entry name" value="tRNA-synt_1b"/>
    <property type="match status" value="1"/>
</dbReference>
<dbReference type="InterPro" id="IPR014729">
    <property type="entry name" value="Rossmann-like_a/b/a_fold"/>
</dbReference>
<evidence type="ECO:0000313" key="11">
    <source>
        <dbReference type="EMBL" id="MFC5000385.1"/>
    </source>
</evidence>
<dbReference type="PRINTS" id="PR01039">
    <property type="entry name" value="TRNASYNTHTRP"/>
</dbReference>
<protein>
    <recommendedName>
        <fullName evidence="2 8">Tryptophan--tRNA ligase</fullName>
        <ecNumber evidence="2 8">6.1.1.2</ecNumber>
    </recommendedName>
</protein>
<feature type="compositionally biased region" description="Low complexity" evidence="10">
    <location>
        <begin position="347"/>
        <end position="361"/>
    </location>
</feature>
<dbReference type="SUPFAM" id="SSF52374">
    <property type="entry name" value="Nucleotidylyl transferase"/>
    <property type="match status" value="1"/>
</dbReference>
<feature type="region of interest" description="Disordered" evidence="10">
    <location>
        <begin position="321"/>
        <end position="361"/>
    </location>
</feature>
<dbReference type="Proteomes" id="UP001595912">
    <property type="component" value="Unassembled WGS sequence"/>
</dbReference>
<sequence>MSRRISGFKPTGPLQLGNYVGAIRPVVRGQFEQPTVAFIADLHALTVQHDPALVQARSREVAGLLLAAGVDPGTTVLYRQSDVAAHLELHYLLECVASYGEAHRMIQFKEKGGGGGSRLSLLTYPVLMAADILLHDIEEVPVGHDQRQHVELTRDLAERFNERYGPTFTVPRAVHPAVAARIADLAEPTRKMGKTNASTAGVLFLLDPPDVLRRKVMRAVTDAGTDVVHDPDRRPGVANLLDILGALTDRDPRTVAGEFTRYGQLKQAVADAVIDTLEPIRRRYQALTDEDIESVLAAGAERAAQHADQTVRRARAALGLGAQKSTHRSAQESGQQSGGLTGERRAPAGSPATPATAGRPH</sequence>
<evidence type="ECO:0000256" key="8">
    <source>
        <dbReference type="NCBIfam" id="TIGR00233"/>
    </source>
</evidence>
<gene>
    <name evidence="11" type="primary">trpS</name>
    <name evidence="11" type="ORF">ACFPIJ_21405</name>
</gene>
<keyword evidence="6 9" id="KW-0648">Protein biosynthesis</keyword>
<dbReference type="EMBL" id="JBHSIU010000021">
    <property type="protein sequence ID" value="MFC5000385.1"/>
    <property type="molecule type" value="Genomic_DNA"/>
</dbReference>
<proteinExistence type="inferred from homology"/>
<dbReference type="InterPro" id="IPR002305">
    <property type="entry name" value="aa-tRNA-synth_Ic"/>
</dbReference>
<dbReference type="CDD" id="cd00806">
    <property type="entry name" value="TrpRS_core"/>
    <property type="match status" value="1"/>
</dbReference>
<evidence type="ECO:0000256" key="7">
    <source>
        <dbReference type="ARBA" id="ARBA00023146"/>
    </source>
</evidence>
<dbReference type="NCBIfam" id="TIGR00233">
    <property type="entry name" value="trpS"/>
    <property type="match status" value="1"/>
</dbReference>
<comment type="similarity">
    <text evidence="1 9">Belongs to the class-I aminoacyl-tRNA synthetase family.</text>
</comment>
<evidence type="ECO:0000256" key="9">
    <source>
        <dbReference type="RuleBase" id="RU363036"/>
    </source>
</evidence>
<organism evidence="11 12">
    <name type="scientific">Dactylosporangium cerinum</name>
    <dbReference type="NCBI Taxonomy" id="1434730"/>
    <lineage>
        <taxon>Bacteria</taxon>
        <taxon>Bacillati</taxon>
        <taxon>Actinomycetota</taxon>
        <taxon>Actinomycetes</taxon>
        <taxon>Micromonosporales</taxon>
        <taxon>Micromonosporaceae</taxon>
        <taxon>Dactylosporangium</taxon>
    </lineage>
</organism>
<keyword evidence="7 9" id="KW-0030">Aminoacyl-tRNA synthetase</keyword>
<dbReference type="InterPro" id="IPR050203">
    <property type="entry name" value="Trp-tRNA_synthetase"/>
</dbReference>
<dbReference type="GO" id="GO:0004830">
    <property type="term" value="F:tryptophan-tRNA ligase activity"/>
    <property type="evidence" value="ECO:0007669"/>
    <property type="project" value="UniProtKB-EC"/>
</dbReference>
<keyword evidence="12" id="KW-1185">Reference proteome</keyword>
<evidence type="ECO:0000256" key="6">
    <source>
        <dbReference type="ARBA" id="ARBA00022917"/>
    </source>
</evidence>
<accession>A0ABV9VYN8</accession>
<reference evidence="12" key="1">
    <citation type="journal article" date="2019" name="Int. J. Syst. Evol. Microbiol.">
        <title>The Global Catalogue of Microorganisms (GCM) 10K type strain sequencing project: providing services to taxonomists for standard genome sequencing and annotation.</title>
        <authorList>
            <consortium name="The Broad Institute Genomics Platform"/>
            <consortium name="The Broad Institute Genome Sequencing Center for Infectious Disease"/>
            <person name="Wu L."/>
            <person name="Ma J."/>
        </authorList>
    </citation>
    <scope>NUCLEOTIDE SEQUENCE [LARGE SCALE GENOMIC DNA]</scope>
    <source>
        <strain evidence="12">CGMCC 4.7152</strain>
    </source>
</reference>
<evidence type="ECO:0000256" key="1">
    <source>
        <dbReference type="ARBA" id="ARBA00005594"/>
    </source>
</evidence>
<evidence type="ECO:0000256" key="2">
    <source>
        <dbReference type="ARBA" id="ARBA00013161"/>
    </source>
</evidence>
<evidence type="ECO:0000256" key="5">
    <source>
        <dbReference type="ARBA" id="ARBA00022840"/>
    </source>
</evidence>
<evidence type="ECO:0000256" key="10">
    <source>
        <dbReference type="SAM" id="MobiDB-lite"/>
    </source>
</evidence>
<comment type="caution">
    <text evidence="11">The sequence shown here is derived from an EMBL/GenBank/DDBJ whole genome shotgun (WGS) entry which is preliminary data.</text>
</comment>
<dbReference type="EC" id="6.1.1.2" evidence="2 8"/>
<dbReference type="RefSeq" id="WP_380116944.1">
    <property type="nucleotide sequence ID" value="NZ_JBHSIU010000021.1"/>
</dbReference>
<dbReference type="PANTHER" id="PTHR43766">
    <property type="entry name" value="TRYPTOPHAN--TRNA LIGASE, MITOCHONDRIAL"/>
    <property type="match status" value="1"/>
</dbReference>
<dbReference type="Gene3D" id="1.10.240.10">
    <property type="entry name" value="Tyrosyl-Transfer RNA Synthetase"/>
    <property type="match status" value="1"/>
</dbReference>
<keyword evidence="4 9" id="KW-0547">Nucleotide-binding</keyword>